<dbReference type="SUPFAM" id="SSF50677">
    <property type="entry name" value="ValRS/IleRS/LeuRS editing domain"/>
    <property type="match status" value="1"/>
</dbReference>
<dbReference type="AlphaFoldDB" id="A0A9W4TXU1"/>
<feature type="domain" description="Methionyl/Valyl/Leucyl/Isoleucyl-tRNA synthetase anticodon-binding" evidence="14">
    <location>
        <begin position="790"/>
        <end position="937"/>
    </location>
</feature>
<dbReference type="GO" id="GO:0002161">
    <property type="term" value="F:aminoacyl-tRNA deacylase activity"/>
    <property type="evidence" value="ECO:0007669"/>
    <property type="project" value="InterPro"/>
</dbReference>
<dbReference type="EMBL" id="CANTUO010000002">
    <property type="protein sequence ID" value="CAI5757697.1"/>
    <property type="molecule type" value="Genomic_DNA"/>
</dbReference>
<evidence type="ECO:0000256" key="7">
    <source>
        <dbReference type="ARBA" id="ARBA00023146"/>
    </source>
</evidence>
<dbReference type="InterPro" id="IPR013155">
    <property type="entry name" value="M/V/L/I-tRNA-synth_anticd-bd"/>
</dbReference>
<dbReference type="Proteomes" id="UP001152885">
    <property type="component" value="Unassembled WGS sequence"/>
</dbReference>
<evidence type="ECO:0000256" key="11">
    <source>
        <dbReference type="SAM" id="Coils"/>
    </source>
</evidence>
<dbReference type="SUPFAM" id="SSF47323">
    <property type="entry name" value="Anticodon-binding domain of a subclass of class I aminoacyl-tRNA synthetases"/>
    <property type="match status" value="1"/>
</dbReference>
<feature type="coiled-coil region" evidence="11">
    <location>
        <begin position="1038"/>
        <end position="1065"/>
    </location>
</feature>
<dbReference type="FunFam" id="3.40.50.620:FF:000120">
    <property type="entry name" value="Valine--tRNA ligase, mitochondrial"/>
    <property type="match status" value="1"/>
</dbReference>
<dbReference type="FunFam" id="3.40.50.620:FF:000020">
    <property type="entry name" value="Valine--tRNA ligase, mitochondrial"/>
    <property type="match status" value="1"/>
</dbReference>
<evidence type="ECO:0000256" key="1">
    <source>
        <dbReference type="ARBA" id="ARBA00005594"/>
    </source>
</evidence>
<dbReference type="Pfam" id="PF08264">
    <property type="entry name" value="Anticodon_1"/>
    <property type="match status" value="1"/>
</dbReference>
<evidence type="ECO:0000313" key="15">
    <source>
        <dbReference type="EMBL" id="CAI5757697.1"/>
    </source>
</evidence>
<protein>
    <recommendedName>
        <fullName evidence="2">valine--tRNA ligase</fullName>
        <ecNumber evidence="2">6.1.1.9</ecNumber>
    </recommendedName>
    <alternativeName>
        <fullName evidence="8">Valyl-tRNA synthetase</fullName>
    </alternativeName>
</protein>
<keyword evidence="3 10" id="KW-0436">Ligase</keyword>
<dbReference type="InterPro" id="IPR009080">
    <property type="entry name" value="tRNAsynth_Ia_anticodon-bd"/>
</dbReference>
<feature type="compositionally biased region" description="Low complexity" evidence="12">
    <location>
        <begin position="65"/>
        <end position="75"/>
    </location>
</feature>
<dbReference type="GO" id="GO:0005829">
    <property type="term" value="C:cytosol"/>
    <property type="evidence" value="ECO:0007669"/>
    <property type="project" value="TreeGrafter"/>
</dbReference>
<feature type="compositionally biased region" description="Basic and acidic residues" evidence="12">
    <location>
        <begin position="41"/>
        <end position="56"/>
    </location>
</feature>
<evidence type="ECO:0000259" key="14">
    <source>
        <dbReference type="Pfam" id="PF08264"/>
    </source>
</evidence>
<dbReference type="NCBIfam" id="NF004349">
    <property type="entry name" value="PRK05729.1"/>
    <property type="match status" value="1"/>
</dbReference>
<evidence type="ECO:0000259" key="13">
    <source>
        <dbReference type="Pfam" id="PF00133"/>
    </source>
</evidence>
<keyword evidence="4 10" id="KW-0547">Nucleotide-binding</keyword>
<dbReference type="CDD" id="cd07962">
    <property type="entry name" value="Anticodon_Ia_Val"/>
    <property type="match status" value="1"/>
</dbReference>
<dbReference type="InterPro" id="IPR033705">
    <property type="entry name" value="Anticodon_Ia_Val"/>
</dbReference>
<dbReference type="InterPro" id="IPR001412">
    <property type="entry name" value="aa-tRNA-synth_I_CS"/>
</dbReference>
<evidence type="ECO:0000256" key="4">
    <source>
        <dbReference type="ARBA" id="ARBA00022741"/>
    </source>
</evidence>
<reference evidence="15" key="1">
    <citation type="submission" date="2022-12" db="EMBL/GenBank/DDBJ databases">
        <authorList>
            <person name="Brejova B."/>
        </authorList>
    </citation>
    <scope>NUCLEOTIDE SEQUENCE</scope>
</reference>
<dbReference type="GO" id="GO:0005524">
    <property type="term" value="F:ATP binding"/>
    <property type="evidence" value="ECO:0007669"/>
    <property type="project" value="UniProtKB-KW"/>
</dbReference>
<dbReference type="OrthoDB" id="629407at2759"/>
<comment type="caution">
    <text evidence="15">The sequence shown here is derived from an EMBL/GenBank/DDBJ whole genome shotgun (WGS) entry which is preliminary data.</text>
</comment>
<feature type="region of interest" description="Disordered" evidence="12">
    <location>
        <begin position="28"/>
        <end position="86"/>
    </location>
</feature>
<dbReference type="PRINTS" id="PR00986">
    <property type="entry name" value="TRNASYNTHVAL"/>
</dbReference>
<dbReference type="EC" id="6.1.1.9" evidence="2"/>
<dbReference type="Gene3D" id="3.40.50.620">
    <property type="entry name" value="HUPs"/>
    <property type="match status" value="2"/>
</dbReference>
<dbReference type="GO" id="GO:0004832">
    <property type="term" value="F:valine-tRNA ligase activity"/>
    <property type="evidence" value="ECO:0007669"/>
    <property type="project" value="UniProtKB-EC"/>
</dbReference>
<gene>
    <name evidence="15" type="ORF">CANVERA_P2210</name>
</gene>
<dbReference type="NCBIfam" id="TIGR00422">
    <property type="entry name" value="valS"/>
    <property type="match status" value="1"/>
</dbReference>
<evidence type="ECO:0000256" key="5">
    <source>
        <dbReference type="ARBA" id="ARBA00022840"/>
    </source>
</evidence>
<dbReference type="InterPro" id="IPR002300">
    <property type="entry name" value="aa-tRNA-synth_Ia"/>
</dbReference>
<feature type="domain" description="Aminoacyl-tRNA synthetase class Ia" evidence="13">
    <location>
        <begin position="122"/>
        <end position="745"/>
    </location>
</feature>
<dbReference type="HAMAP" id="MF_02004">
    <property type="entry name" value="Val_tRNA_synth_type1"/>
    <property type="match status" value="1"/>
</dbReference>
<evidence type="ECO:0000256" key="6">
    <source>
        <dbReference type="ARBA" id="ARBA00022917"/>
    </source>
</evidence>
<accession>A0A9W4TXU1</accession>
<dbReference type="FunFam" id="3.90.740.10:FF:000005">
    <property type="entry name" value="Valine--tRNA ligase, mitochondrial"/>
    <property type="match status" value="1"/>
</dbReference>
<keyword evidence="6 10" id="KW-0648">Protein biosynthesis</keyword>
<dbReference type="PANTHER" id="PTHR11946">
    <property type="entry name" value="VALYL-TRNA SYNTHETASES"/>
    <property type="match status" value="1"/>
</dbReference>
<keyword evidence="11" id="KW-0175">Coiled coil</keyword>
<dbReference type="Gene3D" id="1.10.730.10">
    <property type="entry name" value="Isoleucyl-tRNA Synthetase, Domain 1"/>
    <property type="match status" value="1"/>
</dbReference>
<comment type="catalytic activity">
    <reaction evidence="9">
        <text>tRNA(Val) + L-valine + ATP = L-valyl-tRNA(Val) + AMP + diphosphate</text>
        <dbReference type="Rhea" id="RHEA:10704"/>
        <dbReference type="Rhea" id="RHEA-COMP:9672"/>
        <dbReference type="Rhea" id="RHEA-COMP:9708"/>
        <dbReference type="ChEBI" id="CHEBI:30616"/>
        <dbReference type="ChEBI" id="CHEBI:33019"/>
        <dbReference type="ChEBI" id="CHEBI:57762"/>
        <dbReference type="ChEBI" id="CHEBI:78442"/>
        <dbReference type="ChEBI" id="CHEBI:78537"/>
        <dbReference type="ChEBI" id="CHEBI:456215"/>
        <dbReference type="EC" id="6.1.1.9"/>
    </reaction>
</comment>
<dbReference type="PROSITE" id="PS00178">
    <property type="entry name" value="AA_TRNA_LIGASE_I"/>
    <property type="match status" value="1"/>
</dbReference>
<dbReference type="InterPro" id="IPR002303">
    <property type="entry name" value="Valyl-tRNA_ligase"/>
</dbReference>
<evidence type="ECO:0000256" key="12">
    <source>
        <dbReference type="SAM" id="MobiDB-lite"/>
    </source>
</evidence>
<organism evidence="15 16">
    <name type="scientific">Candida verbasci</name>
    <dbReference type="NCBI Taxonomy" id="1227364"/>
    <lineage>
        <taxon>Eukaryota</taxon>
        <taxon>Fungi</taxon>
        <taxon>Dikarya</taxon>
        <taxon>Ascomycota</taxon>
        <taxon>Saccharomycotina</taxon>
        <taxon>Pichiomycetes</taxon>
        <taxon>Debaryomycetaceae</taxon>
        <taxon>Candida/Lodderomyces clade</taxon>
        <taxon>Candida</taxon>
    </lineage>
</organism>
<evidence type="ECO:0000256" key="2">
    <source>
        <dbReference type="ARBA" id="ARBA00013169"/>
    </source>
</evidence>
<sequence length="1067" mass="122013">MLSSRLLIKKYIINSNLPKVFIRNMTENQIPPQDGAPKQKSAKELEKEKKKAEKLAKFNAKKAKQAVNANTTTTTKPKKEKKAAEPVPEFIDQTKAGEKKVLVSLEDPSFKAYVPKNVESSWYQWWEQQGFFEPELTEDGKIKKEGCFSIPCPPPNVTGALHIGHALTVSIQDTLIRWNRMQGKTTLFIPGFDHAGIATQSVVEKQIWAKEQKTRHDFGREKFIEKVWDWKNDYHQRIKNQFKKMGASYDWTREKFTLNPDLSKAVTEAFVKMHEDGTIYRASRLVNWSVKLNTAISNLEVDNKNINGRTLLSVPNYKSKIEFGVLTSFSYQVEDSDEKITVATTRPETIFGDTGVAVHPKDPRYTHLHGKNVLHPFLDRKLPIVTDEEAVDMEFGTGAVKITPAHDQNDYNTGKRNNLEFINIYTDDGLLNENCGPEWVNTPRFDARYKVIEALKEKGLFVEQKDNEMTIPTCSRSGDIIEPLLKPQWYVDQKEMAQDAIKAVKNGDITISPKISESEYFHWLENIQDWCISRQLWWGHRCPVYFINIENEQHDKLDNEYWVAGRSEEEALEKAHKKFPNKNFTLEQDEDVLDTWFSSGLWPISTLGWPEQTRDMELFNPMSLLETGWDILFFWVTRMILMSLKLTGKVPFKEVFCHSLVRDAQGRKMSKSLGNVIDPLDVITGIPLQKLHDKLLTGNLDPKELKKATEGQKLSYPNGIPECGTDALRFALCAYSTGGRDINLDILRVEGYRKFCNKIFQATKFVLGRLGEEYKPPATEDLSGKESLVEKWIIHKLSNAVKLTNENLESRNFAEATNAIYNFWYEICDVYIENSKSLIQDGTLEQKQSAQDTLYTCIDNALRLIHPFMPFISEEMWQRLPRREGDETVTIMKAKYPEFNQEFNNKDAEKAYDLVLDITKGARSLLAQYNILKNGQVFVESNDETIHNTAHDQQDSIVSLIKGVEKITVVKDSSEIPNGCALTAINPACNAHVLVKGQVDLDTEINKVSKKLATSMEFKNKTEEAISKFTEKTKPEAKESAERRLAKANADIDGFKQTIAILEKLKL</sequence>
<evidence type="ECO:0000313" key="16">
    <source>
        <dbReference type="Proteomes" id="UP001152885"/>
    </source>
</evidence>
<dbReference type="InterPro" id="IPR009008">
    <property type="entry name" value="Val/Leu/Ile-tRNA-synth_edit"/>
</dbReference>
<evidence type="ECO:0000256" key="8">
    <source>
        <dbReference type="ARBA" id="ARBA00029936"/>
    </source>
</evidence>
<keyword evidence="7 10" id="KW-0030">Aminoacyl-tRNA synthetase</keyword>
<dbReference type="GO" id="GO:0006438">
    <property type="term" value="P:valyl-tRNA aminoacylation"/>
    <property type="evidence" value="ECO:0007669"/>
    <property type="project" value="InterPro"/>
</dbReference>
<dbReference type="PANTHER" id="PTHR11946:SF109">
    <property type="entry name" value="VALINE--TRNA LIGASE"/>
    <property type="match status" value="1"/>
</dbReference>
<dbReference type="FunFam" id="1.10.730.10:FF:000009">
    <property type="entry name" value="Valine--tRNA ligase, mitochondrial"/>
    <property type="match status" value="1"/>
</dbReference>
<dbReference type="InterPro" id="IPR014729">
    <property type="entry name" value="Rossmann-like_a/b/a_fold"/>
</dbReference>
<evidence type="ECO:0000256" key="3">
    <source>
        <dbReference type="ARBA" id="ARBA00022598"/>
    </source>
</evidence>
<keyword evidence="5 10" id="KW-0067">ATP-binding</keyword>
<proteinExistence type="inferred from homology"/>
<dbReference type="SUPFAM" id="SSF52374">
    <property type="entry name" value="Nucleotidylyl transferase"/>
    <property type="match status" value="1"/>
</dbReference>
<dbReference type="CDD" id="cd00817">
    <property type="entry name" value="ValRS_core"/>
    <property type="match status" value="1"/>
</dbReference>
<dbReference type="Pfam" id="PF00133">
    <property type="entry name" value="tRNA-synt_1"/>
    <property type="match status" value="1"/>
</dbReference>
<evidence type="ECO:0000256" key="10">
    <source>
        <dbReference type="RuleBase" id="RU363035"/>
    </source>
</evidence>
<dbReference type="Gene3D" id="3.90.740.10">
    <property type="entry name" value="Valyl/Leucyl/Isoleucyl-tRNA synthetase, editing domain"/>
    <property type="match status" value="1"/>
</dbReference>
<keyword evidence="16" id="KW-1185">Reference proteome</keyword>
<name>A0A9W4TXU1_9ASCO</name>
<comment type="similarity">
    <text evidence="1 10">Belongs to the class-I aminoacyl-tRNA synthetase family.</text>
</comment>
<evidence type="ECO:0000256" key="9">
    <source>
        <dbReference type="ARBA" id="ARBA00047552"/>
    </source>
</evidence>